<evidence type="ECO:0000313" key="5">
    <source>
        <dbReference type="Proteomes" id="UP000019229"/>
    </source>
</evidence>
<evidence type="ECO:0000256" key="2">
    <source>
        <dbReference type="ARBA" id="ARBA00023274"/>
    </source>
</evidence>
<dbReference type="STRING" id="743966.MYB_00800"/>
<dbReference type="InterPro" id="IPR023803">
    <property type="entry name" value="Ribosomal_bS16_dom_sf"/>
</dbReference>
<keyword evidence="1 3" id="KW-0689">Ribosomal protein</keyword>
<dbReference type="HAMAP" id="MF_00385">
    <property type="entry name" value="Ribosomal_bS16"/>
    <property type="match status" value="1"/>
</dbReference>
<dbReference type="Gene3D" id="3.30.1320.10">
    <property type="match status" value="1"/>
</dbReference>
<dbReference type="KEGG" id="mbc:MYB_00800"/>
<dbReference type="RefSeq" id="WP_022934969.1">
    <property type="nucleotide sequence ID" value="NZ_CP007154.1"/>
</dbReference>
<dbReference type="PANTHER" id="PTHR12919:SF20">
    <property type="entry name" value="SMALL RIBOSOMAL SUBUNIT PROTEIN BS16M"/>
    <property type="match status" value="1"/>
</dbReference>
<evidence type="ECO:0000256" key="1">
    <source>
        <dbReference type="ARBA" id="ARBA00022980"/>
    </source>
</evidence>
<sequence>MVKIRLKRMGSKFNPIYKIIIADARAPRDGRYIEVVGHYNPQSKEITFKEDRVLQWLGLGAQPTLTVKNLLTKKGVLALFTSKKVSK</sequence>
<dbReference type="eggNOG" id="COG0228">
    <property type="taxonomic scope" value="Bacteria"/>
</dbReference>
<comment type="similarity">
    <text evidence="3">Belongs to the bacterial ribosomal protein bS16 family.</text>
</comment>
<evidence type="ECO:0000256" key="3">
    <source>
        <dbReference type="HAMAP-Rule" id="MF_00385"/>
    </source>
</evidence>
<keyword evidence="5" id="KW-1185">Reference proteome</keyword>
<dbReference type="GO" id="GO:0003735">
    <property type="term" value="F:structural constituent of ribosome"/>
    <property type="evidence" value="ECO:0007669"/>
    <property type="project" value="InterPro"/>
</dbReference>
<accession>W5USR6</accession>
<dbReference type="GO" id="GO:0006412">
    <property type="term" value="P:translation"/>
    <property type="evidence" value="ECO:0007669"/>
    <property type="project" value="UniProtKB-UniRule"/>
</dbReference>
<dbReference type="HOGENOM" id="CLU_100590_5_0_14"/>
<name>W5USR6_9BACT</name>
<reference evidence="4 5" key="1">
    <citation type="journal article" date="2014" name="Genome Announc.">
        <title>Complete Genome Sequence of Mycoplasma bovoculi Strain M165/69T (ATCC 29104).</title>
        <authorList>
            <person name="Calcutt M.J."/>
            <person name="Foecking M.F."/>
        </authorList>
    </citation>
    <scope>NUCLEOTIDE SEQUENCE [LARGE SCALE GENOMIC DNA]</scope>
    <source>
        <strain evidence="4">M165/69</strain>
    </source>
</reference>
<dbReference type="PATRIC" id="fig|743966.3.peg.158"/>
<gene>
    <name evidence="3 4" type="primary">rpsP</name>
    <name evidence="4" type="ORF">MYB_00800</name>
</gene>
<organism evidence="4 5">
    <name type="scientific">Mesomycoplasma bovoculi M165/69</name>
    <dbReference type="NCBI Taxonomy" id="743966"/>
    <lineage>
        <taxon>Bacteria</taxon>
        <taxon>Bacillati</taxon>
        <taxon>Mycoplasmatota</taxon>
        <taxon>Mycoplasmoidales</taxon>
        <taxon>Metamycoplasmataceae</taxon>
        <taxon>Mesomycoplasma</taxon>
    </lineage>
</organism>
<dbReference type="SUPFAM" id="SSF54565">
    <property type="entry name" value="Ribosomal protein S16"/>
    <property type="match status" value="1"/>
</dbReference>
<evidence type="ECO:0000313" key="4">
    <source>
        <dbReference type="EMBL" id="AHH45172.1"/>
    </source>
</evidence>
<dbReference type="EMBL" id="CP007154">
    <property type="protein sequence ID" value="AHH45172.1"/>
    <property type="molecule type" value="Genomic_DNA"/>
</dbReference>
<protein>
    <recommendedName>
        <fullName evidence="3">Small ribosomal subunit protein bS16</fullName>
    </recommendedName>
</protein>
<keyword evidence="2 3" id="KW-0687">Ribonucleoprotein</keyword>
<dbReference type="InterPro" id="IPR000307">
    <property type="entry name" value="Ribosomal_bS16"/>
</dbReference>
<dbReference type="Proteomes" id="UP000019229">
    <property type="component" value="Chromosome"/>
</dbReference>
<dbReference type="PANTHER" id="PTHR12919">
    <property type="entry name" value="30S RIBOSOMAL PROTEIN S16"/>
    <property type="match status" value="1"/>
</dbReference>
<dbReference type="GO" id="GO:0015935">
    <property type="term" value="C:small ribosomal subunit"/>
    <property type="evidence" value="ECO:0007669"/>
    <property type="project" value="TreeGrafter"/>
</dbReference>
<proteinExistence type="inferred from homology"/>
<dbReference type="Pfam" id="PF00886">
    <property type="entry name" value="Ribosomal_S16"/>
    <property type="match status" value="1"/>
</dbReference>
<dbReference type="GO" id="GO:0005737">
    <property type="term" value="C:cytoplasm"/>
    <property type="evidence" value="ECO:0007669"/>
    <property type="project" value="UniProtKB-ARBA"/>
</dbReference>
<dbReference type="NCBIfam" id="TIGR00002">
    <property type="entry name" value="S16"/>
    <property type="match status" value="1"/>
</dbReference>
<dbReference type="OrthoDB" id="9807878at2"/>
<dbReference type="AlphaFoldDB" id="W5USR6"/>